<reference evidence="1" key="1">
    <citation type="submission" date="2022-03" db="EMBL/GenBank/DDBJ databases">
        <authorList>
            <person name="Lindestad O."/>
        </authorList>
    </citation>
    <scope>NUCLEOTIDE SEQUENCE</scope>
</reference>
<organism evidence="1 2">
    <name type="scientific">Pararge aegeria aegeria</name>
    <dbReference type="NCBI Taxonomy" id="348720"/>
    <lineage>
        <taxon>Eukaryota</taxon>
        <taxon>Metazoa</taxon>
        <taxon>Ecdysozoa</taxon>
        <taxon>Arthropoda</taxon>
        <taxon>Hexapoda</taxon>
        <taxon>Insecta</taxon>
        <taxon>Pterygota</taxon>
        <taxon>Neoptera</taxon>
        <taxon>Endopterygota</taxon>
        <taxon>Lepidoptera</taxon>
        <taxon>Glossata</taxon>
        <taxon>Ditrysia</taxon>
        <taxon>Papilionoidea</taxon>
        <taxon>Nymphalidae</taxon>
        <taxon>Satyrinae</taxon>
        <taxon>Satyrini</taxon>
        <taxon>Parargina</taxon>
        <taxon>Pararge</taxon>
    </lineage>
</organism>
<evidence type="ECO:0000313" key="2">
    <source>
        <dbReference type="Proteomes" id="UP000838756"/>
    </source>
</evidence>
<comment type="caution">
    <text evidence="1">The sequence shown here is derived from an EMBL/GenBank/DDBJ whole genome shotgun (WGS) entry which is preliminary data.</text>
</comment>
<dbReference type="AlphaFoldDB" id="A0A8S4R4Y7"/>
<evidence type="ECO:0000313" key="1">
    <source>
        <dbReference type="EMBL" id="CAH2230206.1"/>
    </source>
</evidence>
<gene>
    <name evidence="1" type="primary">jg7912</name>
    <name evidence="1" type="ORF">PAEG_LOCUS9460</name>
</gene>
<name>A0A8S4R4Y7_9NEOP</name>
<protein>
    <submittedName>
        <fullName evidence="1">Jg7912 protein</fullName>
    </submittedName>
</protein>
<keyword evidence="2" id="KW-1185">Reference proteome</keyword>
<dbReference type="Proteomes" id="UP000838756">
    <property type="component" value="Unassembled WGS sequence"/>
</dbReference>
<accession>A0A8S4R4Y7</accession>
<sequence>MTRAARATCGEVRSALVYRCEECVRWEMSATGLRSARVPDLNPDIMICTQNLFGCTYDYLIVLTRVARRAAARDGLGFKPACPASPVDGMRWAISISTQSFWILADLNDSDRQAGYTERTT</sequence>
<dbReference type="EMBL" id="CAKXAJ010024784">
    <property type="protein sequence ID" value="CAH2230206.1"/>
    <property type="molecule type" value="Genomic_DNA"/>
</dbReference>
<proteinExistence type="predicted"/>